<keyword evidence="2" id="KW-1185">Reference proteome</keyword>
<dbReference type="EMBL" id="BLLF01001076">
    <property type="protein sequence ID" value="GFH16951.1"/>
    <property type="molecule type" value="Genomic_DNA"/>
</dbReference>
<feature type="non-terminal residue" evidence="1">
    <location>
        <position position="1"/>
    </location>
</feature>
<gene>
    <name evidence="1" type="ORF">HaLaN_13476</name>
</gene>
<proteinExistence type="predicted"/>
<dbReference type="Proteomes" id="UP000485058">
    <property type="component" value="Unassembled WGS sequence"/>
</dbReference>
<protein>
    <submittedName>
        <fullName evidence="1">Uncharacterized protein</fullName>
    </submittedName>
</protein>
<name>A0A699Z4D5_HAELA</name>
<organism evidence="1 2">
    <name type="scientific">Haematococcus lacustris</name>
    <name type="common">Green alga</name>
    <name type="synonym">Haematococcus pluvialis</name>
    <dbReference type="NCBI Taxonomy" id="44745"/>
    <lineage>
        <taxon>Eukaryota</taxon>
        <taxon>Viridiplantae</taxon>
        <taxon>Chlorophyta</taxon>
        <taxon>core chlorophytes</taxon>
        <taxon>Chlorophyceae</taxon>
        <taxon>CS clade</taxon>
        <taxon>Chlamydomonadales</taxon>
        <taxon>Haematococcaceae</taxon>
        <taxon>Haematococcus</taxon>
    </lineage>
</organism>
<evidence type="ECO:0000313" key="1">
    <source>
        <dbReference type="EMBL" id="GFH16951.1"/>
    </source>
</evidence>
<sequence length="276" mass="30737">MTVLSKEEQADALSKFMAAGFVGPKQKLVPRLSNQELESIGIQPQSVRSALLHAFADGELYRGIVLYTPFGKDRYLQRNLKQTTHKQLAAKLAAKGYDTVAVVDSMPLQLLGPDCDGARDIDDVEPVDGIQLAVVLNAEQTPLNKLAERMFVVEEMVGESVRCMSVSVRALHCSPFFPVTLCQQRSEADHVRRWALQCRHLSTLGGSAGVSRRMRTGAASVRPYRFKEIMLKQGCKIRHIKIDGMAVSDTDVVLVDRKSIINMQHVNELVEKLEDY</sequence>
<reference evidence="1 2" key="1">
    <citation type="submission" date="2020-02" db="EMBL/GenBank/DDBJ databases">
        <title>Draft genome sequence of Haematococcus lacustris strain NIES-144.</title>
        <authorList>
            <person name="Morimoto D."/>
            <person name="Nakagawa S."/>
            <person name="Yoshida T."/>
            <person name="Sawayama S."/>
        </authorList>
    </citation>
    <scope>NUCLEOTIDE SEQUENCE [LARGE SCALE GENOMIC DNA]</scope>
    <source>
        <strain evidence="1 2">NIES-144</strain>
    </source>
</reference>
<dbReference type="AlphaFoldDB" id="A0A699Z4D5"/>
<comment type="caution">
    <text evidence="1">The sequence shown here is derived from an EMBL/GenBank/DDBJ whole genome shotgun (WGS) entry which is preliminary data.</text>
</comment>
<accession>A0A699Z4D5</accession>
<feature type="non-terminal residue" evidence="1">
    <location>
        <position position="276"/>
    </location>
</feature>
<evidence type="ECO:0000313" key="2">
    <source>
        <dbReference type="Proteomes" id="UP000485058"/>
    </source>
</evidence>